<dbReference type="Proteomes" id="UP000251835">
    <property type="component" value="Unassembled WGS sequence"/>
</dbReference>
<keyword evidence="1" id="KW-0732">Signal</keyword>
<dbReference type="RefSeq" id="WP_116495557.1">
    <property type="nucleotide sequence ID" value="NZ_QENZ01000003.1"/>
</dbReference>
<dbReference type="Pfam" id="PF14125">
    <property type="entry name" value="DUF4292"/>
    <property type="match status" value="1"/>
</dbReference>
<dbReference type="OrthoDB" id="1122661at2"/>
<organism evidence="2 3">
    <name type="scientific">Balneicella halophila</name>
    <dbReference type="NCBI Taxonomy" id="1537566"/>
    <lineage>
        <taxon>Bacteria</taxon>
        <taxon>Pseudomonadati</taxon>
        <taxon>Bacteroidota</taxon>
        <taxon>Bacteroidia</taxon>
        <taxon>Bacteroidales</taxon>
        <taxon>Balneicellaceae</taxon>
        <taxon>Balneicella</taxon>
    </lineage>
</organism>
<dbReference type="EMBL" id="QENZ01000003">
    <property type="protein sequence ID" value="PVX51991.1"/>
    <property type="molecule type" value="Genomic_DNA"/>
</dbReference>
<gene>
    <name evidence="2" type="ORF">C7377_0286</name>
</gene>
<dbReference type="AlphaFoldDB" id="A0A7L4URC2"/>
<evidence type="ECO:0000313" key="3">
    <source>
        <dbReference type="Proteomes" id="UP000251835"/>
    </source>
</evidence>
<proteinExistence type="predicted"/>
<evidence type="ECO:0000313" key="2">
    <source>
        <dbReference type="EMBL" id="PVX51991.1"/>
    </source>
</evidence>
<reference evidence="2 3" key="1">
    <citation type="submission" date="2018-05" db="EMBL/GenBank/DDBJ databases">
        <title>Genomic Encyclopedia of Type Strains, Phase IV (KMG-IV): sequencing the most valuable type-strain genomes for metagenomic binning, comparative biology and taxonomic classification.</title>
        <authorList>
            <person name="Goeker M."/>
        </authorList>
    </citation>
    <scope>NUCLEOTIDE SEQUENCE [LARGE SCALE GENOMIC DNA]</scope>
    <source>
        <strain evidence="2 3">DSM 28579</strain>
    </source>
</reference>
<accession>A0A7L4URC2</accession>
<feature type="chain" id="PRO_5029684662" evidence="1">
    <location>
        <begin position="22"/>
        <end position="300"/>
    </location>
</feature>
<comment type="caution">
    <text evidence="2">The sequence shown here is derived from an EMBL/GenBank/DDBJ whole genome shotgun (WGS) entry which is preliminary data.</text>
</comment>
<dbReference type="PROSITE" id="PS51257">
    <property type="entry name" value="PROKAR_LIPOPROTEIN"/>
    <property type="match status" value="1"/>
</dbReference>
<evidence type="ECO:0000256" key="1">
    <source>
        <dbReference type="SAM" id="SignalP"/>
    </source>
</evidence>
<sequence length="300" mass="35918">MKLKTIIVILFVALISSCAVRQGKDVKRESKRLRGMSDAKLYRETVENYLDFNTLNIKKINISYEHDGKKQEFRGSVRILKDSIIWLSISKMGMEGMRVKLTPDTVAFIDRLHREYMITNYEYLNKRFNLELDFDLVQSIFTNRLPEYRIEKDIPFHRNFKGKKTKTHYLFYSKKWKNKQYWKEYKDLTGMEGSTLQILRITPDLMRLESVDVYDTQLFGANKGQQTVSLNLKYNDYKEYNEKDLFPQKITTTVQRELLKDNKRQFEKIVLTITVYDLEVNKENLSFPFKISKKYEEIHE</sequence>
<name>A0A7L4URC2_BALHA</name>
<protein>
    <submittedName>
        <fullName evidence="2">Uncharacterized protein DUF4292</fullName>
    </submittedName>
</protein>
<keyword evidence="3" id="KW-1185">Reference proteome</keyword>
<feature type="signal peptide" evidence="1">
    <location>
        <begin position="1"/>
        <end position="21"/>
    </location>
</feature>
<dbReference type="InterPro" id="IPR025634">
    <property type="entry name" value="DUF4292"/>
</dbReference>